<dbReference type="Proteomes" id="UP000636793">
    <property type="component" value="Unassembled WGS sequence"/>
</dbReference>
<dbReference type="EMBL" id="BMHI01000001">
    <property type="protein sequence ID" value="GGB15685.1"/>
    <property type="molecule type" value="Genomic_DNA"/>
</dbReference>
<dbReference type="PANTHER" id="PTHR11985:SF35">
    <property type="entry name" value="ANAEROBIC GLYCEROL-3-PHOSPHATE DEHYDROGENASE SUBUNIT A"/>
    <property type="match status" value="1"/>
</dbReference>
<dbReference type="InterPro" id="IPR031656">
    <property type="entry name" value="DAO_C"/>
</dbReference>
<protein>
    <recommendedName>
        <fullName evidence="5">Alpha-glycerophosphate oxidase C-terminal domain-containing protein</fullName>
    </recommendedName>
</protein>
<name>A0A916STX5_9MICO</name>
<proteinExistence type="predicted"/>
<dbReference type="Gene3D" id="3.30.9.10">
    <property type="entry name" value="D-Amino Acid Oxidase, subunit A, domain 2"/>
    <property type="match status" value="1"/>
</dbReference>
<evidence type="ECO:0000256" key="4">
    <source>
        <dbReference type="ARBA" id="ARBA00023002"/>
    </source>
</evidence>
<dbReference type="InterPro" id="IPR038299">
    <property type="entry name" value="DAO_C_sf"/>
</dbReference>
<evidence type="ECO:0000256" key="1">
    <source>
        <dbReference type="ARBA" id="ARBA00022630"/>
    </source>
</evidence>
<dbReference type="AlphaFoldDB" id="A0A916STX5"/>
<dbReference type="Gene3D" id="1.10.8.870">
    <property type="entry name" value="Alpha-glycerophosphate oxidase, cap domain"/>
    <property type="match status" value="1"/>
</dbReference>
<evidence type="ECO:0000259" key="5">
    <source>
        <dbReference type="Pfam" id="PF16901"/>
    </source>
</evidence>
<keyword evidence="7" id="KW-1185">Reference proteome</keyword>
<dbReference type="GO" id="GO:0006071">
    <property type="term" value="P:glycerol metabolic process"/>
    <property type="evidence" value="ECO:0007669"/>
    <property type="project" value="UniProtKB-KW"/>
</dbReference>
<feature type="domain" description="Alpha-glycerophosphate oxidase C-terminal" evidence="5">
    <location>
        <begin position="120"/>
        <end position="207"/>
    </location>
</feature>
<gene>
    <name evidence="6" type="ORF">GCM10011492_01720</name>
</gene>
<evidence type="ECO:0000313" key="6">
    <source>
        <dbReference type="EMBL" id="GGB15685.1"/>
    </source>
</evidence>
<dbReference type="InterPro" id="IPR036188">
    <property type="entry name" value="FAD/NAD-bd_sf"/>
</dbReference>
<reference evidence="6" key="1">
    <citation type="journal article" date="2014" name="Int. J. Syst. Evol. Microbiol.">
        <title>Complete genome sequence of Corynebacterium casei LMG S-19264T (=DSM 44701T), isolated from a smear-ripened cheese.</title>
        <authorList>
            <consortium name="US DOE Joint Genome Institute (JGI-PGF)"/>
            <person name="Walter F."/>
            <person name="Albersmeier A."/>
            <person name="Kalinowski J."/>
            <person name="Ruckert C."/>
        </authorList>
    </citation>
    <scope>NUCLEOTIDE SEQUENCE</scope>
    <source>
        <strain evidence="6">CGMCC 1.15085</strain>
    </source>
</reference>
<keyword evidence="2" id="KW-0319">Glycerol metabolism</keyword>
<accession>A0A916STX5</accession>
<dbReference type="GO" id="GO:0046168">
    <property type="term" value="P:glycerol-3-phosphate catabolic process"/>
    <property type="evidence" value="ECO:0007669"/>
    <property type="project" value="TreeGrafter"/>
</dbReference>
<dbReference type="Gene3D" id="3.50.50.60">
    <property type="entry name" value="FAD/NAD(P)-binding domain"/>
    <property type="match status" value="1"/>
</dbReference>
<dbReference type="Pfam" id="PF16901">
    <property type="entry name" value="DAO_C"/>
    <property type="match status" value="1"/>
</dbReference>
<dbReference type="InterPro" id="IPR000447">
    <property type="entry name" value="G3P_DH_FAD-dep"/>
</dbReference>
<reference evidence="6" key="2">
    <citation type="submission" date="2020-09" db="EMBL/GenBank/DDBJ databases">
        <authorList>
            <person name="Sun Q."/>
            <person name="Zhou Y."/>
        </authorList>
    </citation>
    <scope>NUCLEOTIDE SEQUENCE</scope>
    <source>
        <strain evidence="6">CGMCC 1.15085</strain>
    </source>
</reference>
<organism evidence="6 7">
    <name type="scientific">Flexivirga endophytica</name>
    <dbReference type="NCBI Taxonomy" id="1849103"/>
    <lineage>
        <taxon>Bacteria</taxon>
        <taxon>Bacillati</taxon>
        <taxon>Actinomycetota</taxon>
        <taxon>Actinomycetes</taxon>
        <taxon>Micrococcales</taxon>
        <taxon>Dermacoccaceae</taxon>
        <taxon>Flexivirga</taxon>
    </lineage>
</organism>
<comment type="caution">
    <text evidence="6">The sequence shown here is derived from an EMBL/GenBank/DDBJ whole genome shotgun (WGS) entry which is preliminary data.</text>
</comment>
<keyword evidence="3" id="KW-0274">FAD</keyword>
<dbReference type="RefSeq" id="WP_268235897.1">
    <property type="nucleotide sequence ID" value="NZ_BMHI01000001.1"/>
</dbReference>
<dbReference type="GO" id="GO:0004368">
    <property type="term" value="F:glycerol-3-phosphate dehydrogenase (quinone) activity"/>
    <property type="evidence" value="ECO:0007669"/>
    <property type="project" value="InterPro"/>
</dbReference>
<evidence type="ECO:0000313" key="7">
    <source>
        <dbReference type="Proteomes" id="UP000636793"/>
    </source>
</evidence>
<evidence type="ECO:0000256" key="3">
    <source>
        <dbReference type="ARBA" id="ARBA00022827"/>
    </source>
</evidence>
<dbReference type="PANTHER" id="PTHR11985">
    <property type="entry name" value="GLYCEROL-3-PHOSPHATE DEHYDROGENASE"/>
    <property type="match status" value="1"/>
</dbReference>
<evidence type="ECO:0000256" key="2">
    <source>
        <dbReference type="ARBA" id="ARBA00022798"/>
    </source>
</evidence>
<keyword evidence="4" id="KW-0560">Oxidoreductase</keyword>
<sequence>MPWHDDLVMIGLTDDPHTGAIPDRARPDEGEQTFLLDTLNAVLEQPLTPDDVVGSYAGFRPLLKGDGGSSADLSRKHALIRDARTGALTIVGGKLTAYRRMAQDAVDAAVDAGGLSAGPCRTAHLSLVGAGTTGPGLPEQWIARYGTDATTVASYGATGGTLDRPVRDGIPLTGAEIRFAVDHELAVTVSDVVDRRTRWGLVDEDRDDLVAAVRRHAPELIDIDQEEG</sequence>
<keyword evidence="1" id="KW-0285">Flavoprotein</keyword>